<keyword evidence="3" id="KW-1185">Reference proteome</keyword>
<dbReference type="RefSeq" id="XP_043012612.1">
    <property type="nucleotide sequence ID" value="XM_043151516.1"/>
</dbReference>
<dbReference type="KEGG" id="more:E1B28_006815"/>
<reference evidence="2" key="1">
    <citation type="journal article" date="2021" name="Genome Biol. Evol.">
        <title>The assembled and annotated genome of the fairy-ring fungus Marasmius oreades.</title>
        <authorList>
            <person name="Hiltunen M."/>
            <person name="Ament-Velasquez S.L."/>
            <person name="Johannesson H."/>
        </authorList>
    </citation>
    <scope>NUCLEOTIDE SEQUENCE</scope>
    <source>
        <strain evidence="2">03SP1</strain>
    </source>
</reference>
<dbReference type="AlphaFoldDB" id="A0A9P7UWW7"/>
<sequence>MSMMQCNSGLWRNRRYWDWQLNSSRLDDADIQFQLQLRKRRLLQLLATWQGNLGTAFPYSNDVPPWGPALDEMQEVQQEMTRESMDGIYSESDKSGDEDNLEDDGLEPGLIEHLQTLELMDNALDDDIKGIPI</sequence>
<feature type="compositionally biased region" description="Basic and acidic residues" evidence="1">
    <location>
        <begin position="80"/>
        <end position="97"/>
    </location>
</feature>
<name>A0A9P7UWW7_9AGAR</name>
<dbReference type="Proteomes" id="UP001049176">
    <property type="component" value="Chromosome 3"/>
</dbReference>
<evidence type="ECO:0000313" key="2">
    <source>
        <dbReference type="EMBL" id="KAG7096142.1"/>
    </source>
</evidence>
<comment type="caution">
    <text evidence="2">The sequence shown here is derived from an EMBL/GenBank/DDBJ whole genome shotgun (WGS) entry which is preliminary data.</text>
</comment>
<evidence type="ECO:0000313" key="3">
    <source>
        <dbReference type="Proteomes" id="UP001049176"/>
    </source>
</evidence>
<dbReference type="EMBL" id="CM032183">
    <property type="protein sequence ID" value="KAG7096142.1"/>
    <property type="molecule type" value="Genomic_DNA"/>
</dbReference>
<proteinExistence type="predicted"/>
<gene>
    <name evidence="2" type="ORF">E1B28_006815</name>
</gene>
<feature type="region of interest" description="Disordered" evidence="1">
    <location>
        <begin position="77"/>
        <end position="107"/>
    </location>
</feature>
<evidence type="ECO:0000256" key="1">
    <source>
        <dbReference type="SAM" id="MobiDB-lite"/>
    </source>
</evidence>
<accession>A0A9P7UWW7</accession>
<organism evidence="2 3">
    <name type="scientific">Marasmius oreades</name>
    <name type="common">fairy-ring Marasmius</name>
    <dbReference type="NCBI Taxonomy" id="181124"/>
    <lineage>
        <taxon>Eukaryota</taxon>
        <taxon>Fungi</taxon>
        <taxon>Dikarya</taxon>
        <taxon>Basidiomycota</taxon>
        <taxon>Agaricomycotina</taxon>
        <taxon>Agaricomycetes</taxon>
        <taxon>Agaricomycetidae</taxon>
        <taxon>Agaricales</taxon>
        <taxon>Marasmiineae</taxon>
        <taxon>Marasmiaceae</taxon>
        <taxon>Marasmius</taxon>
    </lineage>
</organism>
<protein>
    <submittedName>
        <fullName evidence="2">Uncharacterized protein</fullName>
    </submittedName>
</protein>
<dbReference type="GeneID" id="66075891"/>